<dbReference type="Proteomes" id="UP000821845">
    <property type="component" value="Chromosome 4"/>
</dbReference>
<gene>
    <name evidence="1" type="ORF">HPB50_011742</name>
</gene>
<organism evidence="1 2">
    <name type="scientific">Hyalomma asiaticum</name>
    <name type="common">Tick</name>
    <dbReference type="NCBI Taxonomy" id="266040"/>
    <lineage>
        <taxon>Eukaryota</taxon>
        <taxon>Metazoa</taxon>
        <taxon>Ecdysozoa</taxon>
        <taxon>Arthropoda</taxon>
        <taxon>Chelicerata</taxon>
        <taxon>Arachnida</taxon>
        <taxon>Acari</taxon>
        <taxon>Parasitiformes</taxon>
        <taxon>Ixodida</taxon>
        <taxon>Ixodoidea</taxon>
        <taxon>Ixodidae</taxon>
        <taxon>Hyalomminae</taxon>
        <taxon>Hyalomma</taxon>
    </lineage>
</organism>
<evidence type="ECO:0000313" key="1">
    <source>
        <dbReference type="EMBL" id="KAH6933066.1"/>
    </source>
</evidence>
<name>A0ACB7SGI9_HYAAI</name>
<evidence type="ECO:0000313" key="2">
    <source>
        <dbReference type="Proteomes" id="UP000821845"/>
    </source>
</evidence>
<keyword evidence="2" id="KW-1185">Reference proteome</keyword>
<dbReference type="EMBL" id="CM023484">
    <property type="protein sequence ID" value="KAH6933066.1"/>
    <property type="molecule type" value="Genomic_DNA"/>
</dbReference>
<accession>A0ACB7SGI9</accession>
<sequence>MLMNSTPKPKRQTTTVSSNVGKDVANGLDTAPYPPKRKIRAVCNDVSGARLMVTCFQPKWYSLNQRGCNPGHRRTRALADRPKSPPRNDVGAA</sequence>
<comment type="caution">
    <text evidence="1">The sequence shown here is derived from an EMBL/GenBank/DDBJ whole genome shotgun (WGS) entry which is preliminary data.</text>
</comment>
<protein>
    <submittedName>
        <fullName evidence="1">Uncharacterized protein</fullName>
    </submittedName>
</protein>
<reference evidence="1" key="1">
    <citation type="submission" date="2020-05" db="EMBL/GenBank/DDBJ databases">
        <title>Large-scale comparative analyses of tick genomes elucidate their genetic diversity and vector capacities.</title>
        <authorList>
            <person name="Jia N."/>
            <person name="Wang J."/>
            <person name="Shi W."/>
            <person name="Du L."/>
            <person name="Sun Y."/>
            <person name="Zhan W."/>
            <person name="Jiang J."/>
            <person name="Wang Q."/>
            <person name="Zhang B."/>
            <person name="Ji P."/>
            <person name="Sakyi L.B."/>
            <person name="Cui X."/>
            <person name="Yuan T."/>
            <person name="Jiang B."/>
            <person name="Yang W."/>
            <person name="Lam T.T.-Y."/>
            <person name="Chang Q."/>
            <person name="Ding S."/>
            <person name="Wang X."/>
            <person name="Zhu J."/>
            <person name="Ruan X."/>
            <person name="Zhao L."/>
            <person name="Wei J."/>
            <person name="Que T."/>
            <person name="Du C."/>
            <person name="Cheng J."/>
            <person name="Dai P."/>
            <person name="Han X."/>
            <person name="Huang E."/>
            <person name="Gao Y."/>
            <person name="Liu J."/>
            <person name="Shao H."/>
            <person name="Ye R."/>
            <person name="Li L."/>
            <person name="Wei W."/>
            <person name="Wang X."/>
            <person name="Wang C."/>
            <person name="Yang T."/>
            <person name="Huo Q."/>
            <person name="Li W."/>
            <person name="Guo W."/>
            <person name="Chen H."/>
            <person name="Zhou L."/>
            <person name="Ni X."/>
            <person name="Tian J."/>
            <person name="Zhou Y."/>
            <person name="Sheng Y."/>
            <person name="Liu T."/>
            <person name="Pan Y."/>
            <person name="Xia L."/>
            <person name="Li J."/>
            <person name="Zhao F."/>
            <person name="Cao W."/>
        </authorList>
    </citation>
    <scope>NUCLEOTIDE SEQUENCE</scope>
    <source>
        <strain evidence="1">Hyas-2018</strain>
    </source>
</reference>
<proteinExistence type="predicted"/>